<organism evidence="2 3">
    <name type="scientific">Bugula neritina</name>
    <name type="common">Brown bryozoan</name>
    <name type="synonym">Sertularia neritina</name>
    <dbReference type="NCBI Taxonomy" id="10212"/>
    <lineage>
        <taxon>Eukaryota</taxon>
        <taxon>Metazoa</taxon>
        <taxon>Spiralia</taxon>
        <taxon>Lophotrochozoa</taxon>
        <taxon>Bryozoa</taxon>
        <taxon>Gymnolaemata</taxon>
        <taxon>Cheilostomatida</taxon>
        <taxon>Flustrina</taxon>
        <taxon>Buguloidea</taxon>
        <taxon>Bugulidae</taxon>
        <taxon>Bugula</taxon>
    </lineage>
</organism>
<name>A0A7J7IVM4_BUGNE</name>
<keyword evidence="3" id="KW-1185">Reference proteome</keyword>
<dbReference type="OrthoDB" id="444255at2759"/>
<evidence type="ECO:0000313" key="2">
    <source>
        <dbReference type="EMBL" id="KAF6017963.1"/>
    </source>
</evidence>
<protein>
    <submittedName>
        <fullName evidence="2">Uncharacterized protein</fullName>
    </submittedName>
</protein>
<evidence type="ECO:0000256" key="1">
    <source>
        <dbReference type="SAM" id="Phobius"/>
    </source>
</evidence>
<accession>A0A7J7IVM4</accession>
<keyword evidence="1" id="KW-0812">Transmembrane</keyword>
<dbReference type="AlphaFoldDB" id="A0A7J7IVM4"/>
<reference evidence="2" key="1">
    <citation type="submission" date="2020-06" db="EMBL/GenBank/DDBJ databases">
        <title>Draft genome of Bugula neritina, a colonial animal packing powerful symbionts and potential medicines.</title>
        <authorList>
            <person name="Rayko M."/>
        </authorList>
    </citation>
    <scope>NUCLEOTIDE SEQUENCE [LARGE SCALE GENOMIC DNA]</scope>
    <source>
        <strain evidence="2">Kwan_BN1</strain>
    </source>
</reference>
<dbReference type="EMBL" id="VXIV02003349">
    <property type="protein sequence ID" value="KAF6017963.1"/>
    <property type="molecule type" value="Genomic_DNA"/>
</dbReference>
<sequence length="338" mass="38469">MNRDLGLSMTANGKTGVAIICLATGLFILYYTTAVQQSSIPYIAKSVSPIGNEYISSAENNSLVGKLLIVTEAIIKSDLKWSRGESNTLLKDAFNEMSNIFETLGHTNQLKQLQESLVSVSQPVKNSDVCQENYVKKDVAKSDPKYIFYRRIGFYQDNCTDVPPFHSLLTLVYNFVHYDSKYHSYIPELLHEANNLYTNLPILAAIPENFSIHDKDFRNTTLIRMNASMAEPDIWNSLVTKVKTKYVYIGRNVIKFTWHDRLERLVREINNLEASVVASSYRTLQSGVWSNGCEQSKLYNYILEYRSGYKTSKEECLVCHHVQRTICNSYSPTATDSI</sequence>
<feature type="transmembrane region" description="Helical" evidence="1">
    <location>
        <begin position="12"/>
        <end position="31"/>
    </location>
</feature>
<gene>
    <name evidence="2" type="ORF">EB796_023723</name>
</gene>
<dbReference type="Proteomes" id="UP000593567">
    <property type="component" value="Unassembled WGS sequence"/>
</dbReference>
<evidence type="ECO:0000313" key="3">
    <source>
        <dbReference type="Proteomes" id="UP000593567"/>
    </source>
</evidence>
<keyword evidence="1" id="KW-0472">Membrane</keyword>
<keyword evidence="1" id="KW-1133">Transmembrane helix</keyword>
<comment type="caution">
    <text evidence="2">The sequence shown here is derived from an EMBL/GenBank/DDBJ whole genome shotgun (WGS) entry which is preliminary data.</text>
</comment>
<proteinExistence type="predicted"/>